<feature type="compositionally biased region" description="Polar residues" evidence="1">
    <location>
        <begin position="16"/>
        <end position="25"/>
    </location>
</feature>
<organism evidence="2 3">
    <name type="scientific">Clitoria ternatea</name>
    <name type="common">Butterfly pea</name>
    <dbReference type="NCBI Taxonomy" id="43366"/>
    <lineage>
        <taxon>Eukaryota</taxon>
        <taxon>Viridiplantae</taxon>
        <taxon>Streptophyta</taxon>
        <taxon>Embryophyta</taxon>
        <taxon>Tracheophyta</taxon>
        <taxon>Spermatophyta</taxon>
        <taxon>Magnoliopsida</taxon>
        <taxon>eudicotyledons</taxon>
        <taxon>Gunneridae</taxon>
        <taxon>Pentapetalae</taxon>
        <taxon>rosids</taxon>
        <taxon>fabids</taxon>
        <taxon>Fabales</taxon>
        <taxon>Fabaceae</taxon>
        <taxon>Papilionoideae</taxon>
        <taxon>50 kb inversion clade</taxon>
        <taxon>NPAAA clade</taxon>
        <taxon>indigoferoid/millettioid clade</taxon>
        <taxon>Phaseoleae</taxon>
        <taxon>Clitoria</taxon>
    </lineage>
</organism>
<dbReference type="Proteomes" id="UP001359559">
    <property type="component" value="Unassembled WGS sequence"/>
</dbReference>
<keyword evidence="3" id="KW-1185">Reference proteome</keyword>
<accession>A0AAN9J9H4</accession>
<dbReference type="EMBL" id="JAYKXN010000004">
    <property type="protein sequence ID" value="KAK7294835.1"/>
    <property type="molecule type" value="Genomic_DNA"/>
</dbReference>
<evidence type="ECO:0000256" key="1">
    <source>
        <dbReference type="SAM" id="MobiDB-lite"/>
    </source>
</evidence>
<evidence type="ECO:0000313" key="2">
    <source>
        <dbReference type="EMBL" id="KAK7294835.1"/>
    </source>
</evidence>
<name>A0AAN9J9H4_CLITE</name>
<dbReference type="AlphaFoldDB" id="A0AAN9J9H4"/>
<proteinExistence type="predicted"/>
<gene>
    <name evidence="2" type="ORF">RJT34_17732</name>
</gene>
<feature type="compositionally biased region" description="Basic and acidic residues" evidence="1">
    <location>
        <begin position="28"/>
        <end position="49"/>
    </location>
</feature>
<protein>
    <submittedName>
        <fullName evidence="2">Uncharacterized protein</fullName>
    </submittedName>
</protein>
<evidence type="ECO:0000313" key="3">
    <source>
        <dbReference type="Proteomes" id="UP001359559"/>
    </source>
</evidence>
<comment type="caution">
    <text evidence="2">The sequence shown here is derived from an EMBL/GenBank/DDBJ whole genome shotgun (WGS) entry which is preliminary data.</text>
</comment>
<feature type="region of interest" description="Disordered" evidence="1">
    <location>
        <begin position="1"/>
        <end position="58"/>
    </location>
</feature>
<reference evidence="2 3" key="1">
    <citation type="submission" date="2024-01" db="EMBL/GenBank/DDBJ databases">
        <title>The genomes of 5 underutilized Papilionoideae crops provide insights into root nodulation and disease resistance.</title>
        <authorList>
            <person name="Yuan L."/>
        </authorList>
    </citation>
    <scope>NUCLEOTIDE SEQUENCE [LARGE SCALE GENOMIC DNA]</scope>
    <source>
        <strain evidence="2">LY-2023</strain>
        <tissue evidence="2">Leaf</tissue>
    </source>
</reference>
<sequence length="106" mass="11458">MDLMEATNENYKHNKLGNQGISNSNARHKQETEERRKVSPEEPTRDKIPTKQTPPTWIMDEEENLVMVVMALGFQVSGCGGLGGWGLGEDGGVVVEGSGGGGGSRW</sequence>